<reference evidence="8" key="1">
    <citation type="submission" date="2022-11" db="UniProtKB">
        <authorList>
            <consortium name="WormBaseParasite"/>
        </authorList>
    </citation>
    <scope>IDENTIFICATION</scope>
</reference>
<evidence type="ECO:0000256" key="4">
    <source>
        <dbReference type="ARBA" id="ARBA00022801"/>
    </source>
</evidence>
<dbReference type="GO" id="GO:0070008">
    <property type="term" value="F:serine-type exopeptidase activity"/>
    <property type="evidence" value="ECO:0007669"/>
    <property type="project" value="InterPro"/>
</dbReference>
<proteinExistence type="inferred from homology"/>
<dbReference type="AlphaFoldDB" id="A0A915DD02"/>
<evidence type="ECO:0000256" key="6">
    <source>
        <dbReference type="SAM" id="SignalP"/>
    </source>
</evidence>
<keyword evidence="2" id="KW-0645">Protease</keyword>
<dbReference type="Pfam" id="PF05577">
    <property type="entry name" value="Peptidase_S28"/>
    <property type="match status" value="3"/>
</dbReference>
<comment type="similarity">
    <text evidence="1">Belongs to the peptidase S28 family.</text>
</comment>
<dbReference type="InterPro" id="IPR029058">
    <property type="entry name" value="AB_hydrolase_fold"/>
</dbReference>
<evidence type="ECO:0000313" key="7">
    <source>
        <dbReference type="Proteomes" id="UP000887574"/>
    </source>
</evidence>
<dbReference type="GO" id="GO:0006508">
    <property type="term" value="P:proteolysis"/>
    <property type="evidence" value="ECO:0007669"/>
    <property type="project" value="UniProtKB-KW"/>
</dbReference>
<keyword evidence="7" id="KW-1185">Reference proteome</keyword>
<accession>A0A915DD02</accession>
<evidence type="ECO:0000256" key="2">
    <source>
        <dbReference type="ARBA" id="ARBA00022670"/>
    </source>
</evidence>
<dbReference type="InterPro" id="IPR008758">
    <property type="entry name" value="Peptidase_S28"/>
</dbReference>
<keyword evidence="5" id="KW-0325">Glycoprotein</keyword>
<dbReference type="WBParaSite" id="jg18609">
    <property type="protein sequence ID" value="jg18609"/>
    <property type="gene ID" value="jg18609"/>
</dbReference>
<sequence length="418" mass="47957">MKASTILFFYLFLFLSLAFITNNEANIITSMNIEFDVASESLYKKMDRRSAKHSRLNKIISGKNSSKKGFIEQKLDHFNSFEQRTWKQSLAEHFGAAMFALEHRYYGDSLPFDSFTTENLKYLTSQQALADFKLQMDCVWWILPRNACCLSKQMYPDLILGAVASSAPVQAKADFREYFQVVENAVSQYGSINCSNNFRQYFSSARALLQTSEGRKKLGICEISKTDDSFEKNMQIFYDHEVDMLADQCRETLKLTLTYSALAKIDQNVSEYIDSDNLEKKCFDISYKNALNKMKNVQNSIKPWMYQTCNEFGFYQTTHTTGGMFDNVPLPLRFNTDLCSDVFGKEFDAESLKKSIQKTNQFYGGSQNFNSSNTIFINGSEDPWHPLSVYDTPNDSVESILILGTSHCQDFSLKKRVT</sequence>
<dbReference type="PANTHER" id="PTHR11010:SF117">
    <property type="entry name" value="SERINE PROTEASE 16"/>
    <property type="match status" value="1"/>
</dbReference>
<dbReference type="Gene3D" id="3.40.50.1820">
    <property type="entry name" value="alpha/beta hydrolase"/>
    <property type="match status" value="3"/>
</dbReference>
<evidence type="ECO:0000256" key="1">
    <source>
        <dbReference type="ARBA" id="ARBA00011079"/>
    </source>
</evidence>
<keyword evidence="3 6" id="KW-0732">Signal</keyword>
<keyword evidence="4" id="KW-0378">Hydrolase</keyword>
<dbReference type="Proteomes" id="UP000887574">
    <property type="component" value="Unplaced"/>
</dbReference>
<feature type="chain" id="PRO_5037908309" evidence="6">
    <location>
        <begin position="26"/>
        <end position="418"/>
    </location>
</feature>
<evidence type="ECO:0000256" key="5">
    <source>
        <dbReference type="ARBA" id="ARBA00023180"/>
    </source>
</evidence>
<dbReference type="GO" id="GO:0008239">
    <property type="term" value="F:dipeptidyl-peptidase activity"/>
    <property type="evidence" value="ECO:0007669"/>
    <property type="project" value="TreeGrafter"/>
</dbReference>
<organism evidence="7 8">
    <name type="scientific">Ditylenchus dipsaci</name>
    <dbReference type="NCBI Taxonomy" id="166011"/>
    <lineage>
        <taxon>Eukaryota</taxon>
        <taxon>Metazoa</taxon>
        <taxon>Ecdysozoa</taxon>
        <taxon>Nematoda</taxon>
        <taxon>Chromadorea</taxon>
        <taxon>Rhabditida</taxon>
        <taxon>Tylenchina</taxon>
        <taxon>Tylenchomorpha</taxon>
        <taxon>Sphaerularioidea</taxon>
        <taxon>Anguinidae</taxon>
        <taxon>Anguininae</taxon>
        <taxon>Ditylenchus</taxon>
    </lineage>
</organism>
<name>A0A915DD02_9BILA</name>
<feature type="signal peptide" evidence="6">
    <location>
        <begin position="1"/>
        <end position="25"/>
    </location>
</feature>
<protein>
    <submittedName>
        <fullName evidence="8">Uncharacterized protein</fullName>
    </submittedName>
</protein>
<evidence type="ECO:0000256" key="3">
    <source>
        <dbReference type="ARBA" id="ARBA00022729"/>
    </source>
</evidence>
<dbReference type="PANTHER" id="PTHR11010">
    <property type="entry name" value="PROTEASE S28 PRO-X CARBOXYPEPTIDASE-RELATED"/>
    <property type="match status" value="1"/>
</dbReference>
<evidence type="ECO:0000313" key="8">
    <source>
        <dbReference type="WBParaSite" id="jg18609"/>
    </source>
</evidence>